<reference evidence="3 4" key="1">
    <citation type="submission" date="2022-06" db="EMBL/GenBank/DDBJ databases">
        <title>Isolation of gut microbiota from human fecal samples.</title>
        <authorList>
            <person name="Pamer E.G."/>
            <person name="Barat B."/>
            <person name="Waligurski E."/>
            <person name="Medina S."/>
            <person name="Paddock L."/>
            <person name="Mostad J."/>
        </authorList>
    </citation>
    <scope>NUCLEOTIDE SEQUENCE [LARGE SCALE GENOMIC DNA]</scope>
    <source>
        <strain evidence="3 4">DFI.9.73</strain>
    </source>
</reference>
<evidence type="ECO:0000259" key="1">
    <source>
        <dbReference type="Pfam" id="PF01368"/>
    </source>
</evidence>
<dbReference type="InterPro" id="IPR038763">
    <property type="entry name" value="DHH_sf"/>
</dbReference>
<dbReference type="GeneID" id="90531370"/>
<evidence type="ECO:0000313" key="4">
    <source>
        <dbReference type="Proteomes" id="UP001524473"/>
    </source>
</evidence>
<gene>
    <name evidence="3" type="ORF">NE695_16415</name>
</gene>
<sequence>MLNCAETAAVLRNWDNILVLSHASPDGDTLGSACALMRGLLALGKRARFACADTIAPKYGYLFDGMPQEDFAPEHVMTVDVADLSLLGGLREQFEGRIELAVDHHGTHVPFAPQRWVEPHSAATTELVFLLLQELGVGPDRAIADCIYTGLTTDTGCFRYRSVTPRTHRIAAEVIEWGADAGEINRVMFESKSKAQVEAERIVLDGMEFFCGGKCAMVRVPRSVYETTGAADSDLDGVATLPRQIEGVVIGVTLKEKENGEVKASVRTNLPADSARLCARFGGGGHKGAAGCSFPGITMEKAAAQMTAACEDYLRELNLL</sequence>
<evidence type="ECO:0000313" key="3">
    <source>
        <dbReference type="EMBL" id="MCQ4841494.1"/>
    </source>
</evidence>
<comment type="caution">
    <text evidence="3">The sequence shown here is derived from an EMBL/GenBank/DDBJ whole genome shotgun (WGS) entry which is preliminary data.</text>
</comment>
<dbReference type="InterPro" id="IPR003156">
    <property type="entry name" value="DHHA1_dom"/>
</dbReference>
<keyword evidence="4" id="KW-1185">Reference proteome</keyword>
<accession>A0ABT1S3I7</accession>
<dbReference type="RefSeq" id="WP_066861100.1">
    <property type="nucleotide sequence ID" value="NZ_CABKVV010000011.1"/>
</dbReference>
<proteinExistence type="predicted"/>
<dbReference type="InterPro" id="IPR001667">
    <property type="entry name" value="DDH_dom"/>
</dbReference>
<dbReference type="PANTHER" id="PTHR47618:SF1">
    <property type="entry name" value="BIFUNCTIONAL OLIGORIBONUCLEASE AND PAP PHOSPHATASE NRNA"/>
    <property type="match status" value="1"/>
</dbReference>
<dbReference type="Gene3D" id="3.90.1640.10">
    <property type="entry name" value="inorganic pyrophosphatase (n-terminal core)"/>
    <property type="match status" value="1"/>
</dbReference>
<dbReference type="SUPFAM" id="SSF64182">
    <property type="entry name" value="DHH phosphoesterases"/>
    <property type="match status" value="1"/>
</dbReference>
<organism evidence="3 4">
    <name type="scientific">Neglectibacter timonensis</name>
    <dbReference type="NCBI Taxonomy" id="1776382"/>
    <lineage>
        <taxon>Bacteria</taxon>
        <taxon>Bacillati</taxon>
        <taxon>Bacillota</taxon>
        <taxon>Clostridia</taxon>
        <taxon>Eubacteriales</taxon>
        <taxon>Oscillospiraceae</taxon>
        <taxon>Neglectibacter</taxon>
    </lineage>
</organism>
<dbReference type="Pfam" id="PF02272">
    <property type="entry name" value="DHHA1"/>
    <property type="match status" value="1"/>
</dbReference>
<evidence type="ECO:0000259" key="2">
    <source>
        <dbReference type="Pfam" id="PF02272"/>
    </source>
</evidence>
<feature type="domain" description="DDH" evidence="1">
    <location>
        <begin position="16"/>
        <end position="150"/>
    </location>
</feature>
<feature type="domain" description="DHHA1" evidence="2">
    <location>
        <begin position="228"/>
        <end position="312"/>
    </location>
</feature>
<dbReference type="EMBL" id="JANFZH010000052">
    <property type="protein sequence ID" value="MCQ4841494.1"/>
    <property type="molecule type" value="Genomic_DNA"/>
</dbReference>
<dbReference type="Proteomes" id="UP001524473">
    <property type="component" value="Unassembled WGS sequence"/>
</dbReference>
<dbReference type="Gene3D" id="3.10.310.30">
    <property type="match status" value="1"/>
</dbReference>
<name>A0ABT1S3I7_9FIRM</name>
<protein>
    <submittedName>
        <fullName evidence="3">DHH family phosphoesterase</fullName>
    </submittedName>
</protein>
<dbReference type="InterPro" id="IPR051319">
    <property type="entry name" value="Oligoribo/pAp-PDE_c-di-AMP_PDE"/>
</dbReference>
<dbReference type="Pfam" id="PF01368">
    <property type="entry name" value="DHH"/>
    <property type="match status" value="1"/>
</dbReference>
<dbReference type="PANTHER" id="PTHR47618">
    <property type="entry name" value="BIFUNCTIONAL OLIGORIBONUCLEASE AND PAP PHOSPHATASE NRNA"/>
    <property type="match status" value="1"/>
</dbReference>